<evidence type="ECO:0000256" key="8">
    <source>
        <dbReference type="ARBA" id="ARBA00022692"/>
    </source>
</evidence>
<keyword evidence="10 13" id="KW-1133">Transmembrane helix</keyword>
<dbReference type="InterPro" id="IPR003544">
    <property type="entry name" value="Cyt_c_biogenesis_CcmB"/>
</dbReference>
<evidence type="ECO:0000256" key="6">
    <source>
        <dbReference type="ARBA" id="ARBA00022475"/>
    </source>
</evidence>
<dbReference type="PIRSF" id="PIRSF002764">
    <property type="entry name" value="CcmB"/>
    <property type="match status" value="1"/>
</dbReference>
<keyword evidence="5 12" id="KW-0813">Transport</keyword>
<evidence type="ECO:0000256" key="5">
    <source>
        <dbReference type="ARBA" id="ARBA00022448"/>
    </source>
</evidence>
<dbReference type="InterPro" id="IPR026031">
    <property type="entry name" value="Cyt_c_CcmB_bac"/>
</dbReference>
<feature type="transmembrane region" description="Helical" evidence="13">
    <location>
        <begin position="173"/>
        <end position="194"/>
    </location>
</feature>
<evidence type="ECO:0000256" key="1">
    <source>
        <dbReference type="ARBA" id="ARBA00002442"/>
    </source>
</evidence>
<keyword evidence="7 12" id="KW-0997">Cell inner membrane</keyword>
<keyword evidence="11 12" id="KW-0472">Membrane</keyword>
<dbReference type="GO" id="GO:0015232">
    <property type="term" value="F:heme transmembrane transporter activity"/>
    <property type="evidence" value="ECO:0007669"/>
    <property type="project" value="InterPro"/>
</dbReference>
<dbReference type="Proteomes" id="UP000183685">
    <property type="component" value="Unassembled WGS sequence"/>
</dbReference>
<evidence type="ECO:0000256" key="7">
    <source>
        <dbReference type="ARBA" id="ARBA00022519"/>
    </source>
</evidence>
<gene>
    <name evidence="14" type="ORF">SAMN04488071_0423</name>
</gene>
<dbReference type="PANTHER" id="PTHR30070:SF1">
    <property type="entry name" value="CYTOCHROME C BIOGENESIS B-RELATED"/>
    <property type="match status" value="1"/>
</dbReference>
<keyword evidence="9 12" id="KW-0201">Cytochrome c-type biogenesis</keyword>
<evidence type="ECO:0000313" key="14">
    <source>
        <dbReference type="EMBL" id="SDD34651.1"/>
    </source>
</evidence>
<dbReference type="GO" id="GO:0017004">
    <property type="term" value="P:cytochrome complex assembly"/>
    <property type="evidence" value="ECO:0007669"/>
    <property type="project" value="UniProtKB-KW"/>
</dbReference>
<dbReference type="STRING" id="637679.GCA_001550055_00466"/>
<dbReference type="EMBL" id="FNAK01000001">
    <property type="protein sequence ID" value="SDD34651.1"/>
    <property type="molecule type" value="Genomic_DNA"/>
</dbReference>
<feature type="transmembrane region" description="Helical" evidence="13">
    <location>
        <begin position="32"/>
        <end position="53"/>
    </location>
</feature>
<sequence length="234" mass="24115">MTMAPQSTQDTSLSGIFFGIVKRDVRLAWSQGGTGTMALSFFLIAVTLFPFGVGPEPQILARIAPGVIWVVALLACLISLDRLYQADFEDGSLDDLALSPLGLTGVAAAKILAHWVSTVLPLVVISPVLGMLMNLPDGAYGTLLISLLVGTPALSLIGSMGAALTVSVRRGGVLLSLLVLPLYVPTLIFAVGAVDATAGLVDPTQPLALLGAASLLALVIGPFVSAQALRLSLE</sequence>
<feature type="transmembrane region" description="Helical" evidence="13">
    <location>
        <begin position="101"/>
        <end position="123"/>
    </location>
</feature>
<feature type="transmembrane region" description="Helical" evidence="13">
    <location>
        <begin position="143"/>
        <end position="166"/>
    </location>
</feature>
<comment type="subcellular location">
    <subcellularLocation>
        <location evidence="2">Cell inner membrane</location>
        <topology evidence="2">Multi-pass membrane protein</topology>
    </subcellularLocation>
</comment>
<proteinExistence type="inferred from homology"/>
<organism evidence="14 15">
    <name type="scientific">Kordiimonas lacus</name>
    <dbReference type="NCBI Taxonomy" id="637679"/>
    <lineage>
        <taxon>Bacteria</taxon>
        <taxon>Pseudomonadati</taxon>
        <taxon>Pseudomonadota</taxon>
        <taxon>Alphaproteobacteria</taxon>
        <taxon>Kordiimonadales</taxon>
        <taxon>Kordiimonadaceae</taxon>
        <taxon>Kordiimonas</taxon>
    </lineage>
</organism>
<comment type="similarity">
    <text evidence="3 12">Belongs to the CcmB/CycW/HelB family.</text>
</comment>
<comment type="function">
    <text evidence="1 12">Required for the export of heme to the periplasm for the biogenesis of c-type cytochromes.</text>
</comment>
<dbReference type="PANTHER" id="PTHR30070">
    <property type="entry name" value="HEME EXPORTER PROTEIN B"/>
    <property type="match status" value="1"/>
</dbReference>
<evidence type="ECO:0000256" key="9">
    <source>
        <dbReference type="ARBA" id="ARBA00022748"/>
    </source>
</evidence>
<feature type="transmembrane region" description="Helical" evidence="13">
    <location>
        <begin position="206"/>
        <end position="229"/>
    </location>
</feature>
<accession>A0A1G6U009</accession>
<keyword evidence="8 13" id="KW-0812">Transmembrane</keyword>
<name>A0A1G6U009_9PROT</name>
<evidence type="ECO:0000256" key="4">
    <source>
        <dbReference type="ARBA" id="ARBA00016452"/>
    </source>
</evidence>
<dbReference type="PRINTS" id="PR01414">
    <property type="entry name" value="CCMBBIOGNSIS"/>
</dbReference>
<keyword evidence="6 12" id="KW-1003">Cell membrane</keyword>
<evidence type="ECO:0000256" key="10">
    <source>
        <dbReference type="ARBA" id="ARBA00022989"/>
    </source>
</evidence>
<evidence type="ECO:0000256" key="2">
    <source>
        <dbReference type="ARBA" id="ARBA00004429"/>
    </source>
</evidence>
<evidence type="ECO:0000256" key="3">
    <source>
        <dbReference type="ARBA" id="ARBA00010544"/>
    </source>
</evidence>
<dbReference type="GO" id="GO:0005886">
    <property type="term" value="C:plasma membrane"/>
    <property type="evidence" value="ECO:0007669"/>
    <property type="project" value="UniProtKB-SubCell"/>
</dbReference>
<dbReference type="NCBIfam" id="TIGR01190">
    <property type="entry name" value="ccmB"/>
    <property type="match status" value="1"/>
</dbReference>
<dbReference type="AlphaFoldDB" id="A0A1G6U009"/>
<protein>
    <recommendedName>
        <fullName evidence="4 12">Heme exporter protein B</fullName>
    </recommendedName>
</protein>
<reference evidence="14 15" key="1">
    <citation type="submission" date="2016-10" db="EMBL/GenBank/DDBJ databases">
        <authorList>
            <person name="de Groot N.N."/>
        </authorList>
    </citation>
    <scope>NUCLEOTIDE SEQUENCE [LARGE SCALE GENOMIC DNA]</scope>
    <source>
        <strain evidence="14 15">CGMCC 1.9109</strain>
    </source>
</reference>
<evidence type="ECO:0000256" key="13">
    <source>
        <dbReference type="SAM" id="Phobius"/>
    </source>
</evidence>
<feature type="transmembrane region" description="Helical" evidence="13">
    <location>
        <begin position="59"/>
        <end position="80"/>
    </location>
</feature>
<evidence type="ECO:0000256" key="12">
    <source>
        <dbReference type="PIRNR" id="PIRNR002764"/>
    </source>
</evidence>
<dbReference type="Pfam" id="PF03379">
    <property type="entry name" value="CcmB"/>
    <property type="match status" value="1"/>
</dbReference>
<evidence type="ECO:0000313" key="15">
    <source>
        <dbReference type="Proteomes" id="UP000183685"/>
    </source>
</evidence>
<keyword evidence="15" id="KW-1185">Reference proteome</keyword>
<dbReference type="GO" id="GO:1903607">
    <property type="term" value="P:cytochrome c biosynthetic process"/>
    <property type="evidence" value="ECO:0007669"/>
    <property type="project" value="TreeGrafter"/>
</dbReference>
<evidence type="ECO:0000256" key="11">
    <source>
        <dbReference type="ARBA" id="ARBA00023136"/>
    </source>
</evidence>